<dbReference type="KEGG" id="adl:AURDEDRAFT_38174"/>
<dbReference type="EMBL" id="JH687832">
    <property type="protein sequence ID" value="EJD37997.1"/>
    <property type="molecule type" value="Genomic_DNA"/>
</dbReference>
<accession>J0WVD0</accession>
<evidence type="ECO:0000313" key="1">
    <source>
        <dbReference type="EMBL" id="EJD37997.1"/>
    </source>
</evidence>
<dbReference type="InParanoid" id="J0WVD0"/>
<reference evidence="2" key="1">
    <citation type="journal article" date="2012" name="Science">
        <title>The Paleozoic origin of enzymatic lignin decomposition reconstructed from 31 fungal genomes.</title>
        <authorList>
            <person name="Floudas D."/>
            <person name="Binder M."/>
            <person name="Riley R."/>
            <person name="Barry K."/>
            <person name="Blanchette R.A."/>
            <person name="Henrissat B."/>
            <person name="Martinez A.T."/>
            <person name="Otillar R."/>
            <person name="Spatafora J.W."/>
            <person name="Yadav J.S."/>
            <person name="Aerts A."/>
            <person name="Benoit I."/>
            <person name="Boyd A."/>
            <person name="Carlson A."/>
            <person name="Copeland A."/>
            <person name="Coutinho P.M."/>
            <person name="de Vries R.P."/>
            <person name="Ferreira P."/>
            <person name="Findley K."/>
            <person name="Foster B."/>
            <person name="Gaskell J."/>
            <person name="Glotzer D."/>
            <person name="Gorecki P."/>
            <person name="Heitman J."/>
            <person name="Hesse C."/>
            <person name="Hori C."/>
            <person name="Igarashi K."/>
            <person name="Jurgens J.A."/>
            <person name="Kallen N."/>
            <person name="Kersten P."/>
            <person name="Kohler A."/>
            <person name="Kuees U."/>
            <person name="Kumar T.K.A."/>
            <person name="Kuo A."/>
            <person name="LaButti K."/>
            <person name="Larrondo L.F."/>
            <person name="Lindquist E."/>
            <person name="Ling A."/>
            <person name="Lombard V."/>
            <person name="Lucas S."/>
            <person name="Lundell T."/>
            <person name="Martin R."/>
            <person name="McLaughlin D.J."/>
            <person name="Morgenstern I."/>
            <person name="Morin E."/>
            <person name="Murat C."/>
            <person name="Nagy L.G."/>
            <person name="Nolan M."/>
            <person name="Ohm R.A."/>
            <person name="Patyshakuliyeva A."/>
            <person name="Rokas A."/>
            <person name="Ruiz-Duenas F.J."/>
            <person name="Sabat G."/>
            <person name="Salamov A."/>
            <person name="Samejima M."/>
            <person name="Schmutz J."/>
            <person name="Slot J.C."/>
            <person name="St John F."/>
            <person name="Stenlid J."/>
            <person name="Sun H."/>
            <person name="Sun S."/>
            <person name="Syed K."/>
            <person name="Tsang A."/>
            <person name="Wiebenga A."/>
            <person name="Young D."/>
            <person name="Pisabarro A."/>
            <person name="Eastwood D.C."/>
            <person name="Martin F."/>
            <person name="Cullen D."/>
            <person name="Grigoriev I.V."/>
            <person name="Hibbett D.S."/>
        </authorList>
    </citation>
    <scope>NUCLEOTIDE SEQUENCE [LARGE SCALE GENOMIC DNA]</scope>
    <source>
        <strain evidence="2">TFB10046</strain>
    </source>
</reference>
<dbReference type="Proteomes" id="UP000006514">
    <property type="component" value="Unassembled WGS sequence"/>
</dbReference>
<protein>
    <recommendedName>
        <fullName evidence="3">Chromo domain-containing protein</fullName>
    </recommendedName>
</protein>
<dbReference type="AlphaFoldDB" id="J0WVD0"/>
<sequence length="78" mass="9046">ASYQLKLPLDMKKRGIHDVFHAELLRPYIANDDVRFPDRSWHGIATVPLSRTKHSIAEIVGHKKLNDEFVFYAKWSNG</sequence>
<dbReference type="OrthoDB" id="3158924at2759"/>
<feature type="non-terminal residue" evidence="1">
    <location>
        <position position="78"/>
    </location>
</feature>
<evidence type="ECO:0008006" key="3">
    <source>
        <dbReference type="Google" id="ProtNLM"/>
    </source>
</evidence>
<name>J0WVD0_AURST</name>
<feature type="non-terminal residue" evidence="1">
    <location>
        <position position="1"/>
    </location>
</feature>
<keyword evidence="2" id="KW-1185">Reference proteome</keyword>
<gene>
    <name evidence="1" type="ORF">AURDEDRAFT_38174</name>
</gene>
<organism evidence="1 2">
    <name type="scientific">Auricularia subglabra (strain TFB-10046 / SS5)</name>
    <name type="common">White-rot fungus</name>
    <name type="synonym">Auricularia delicata (strain TFB10046)</name>
    <dbReference type="NCBI Taxonomy" id="717982"/>
    <lineage>
        <taxon>Eukaryota</taxon>
        <taxon>Fungi</taxon>
        <taxon>Dikarya</taxon>
        <taxon>Basidiomycota</taxon>
        <taxon>Agaricomycotina</taxon>
        <taxon>Agaricomycetes</taxon>
        <taxon>Auriculariales</taxon>
        <taxon>Auriculariaceae</taxon>
        <taxon>Auricularia</taxon>
    </lineage>
</organism>
<evidence type="ECO:0000313" key="2">
    <source>
        <dbReference type="Proteomes" id="UP000006514"/>
    </source>
</evidence>
<proteinExistence type="predicted"/>